<protein>
    <submittedName>
        <fullName evidence="1">Uncharacterized protein</fullName>
    </submittedName>
</protein>
<dbReference type="PANTHER" id="PTHR31252">
    <property type="entry name" value="DUF4419 DOMAIN-CONTAINING PROTEIN"/>
    <property type="match status" value="1"/>
</dbReference>
<comment type="caution">
    <text evidence="1">The sequence shown here is derived from an EMBL/GenBank/DDBJ whole genome shotgun (WGS) entry which is preliminary data.</text>
</comment>
<dbReference type="EMBL" id="JARKIF010000016">
    <property type="protein sequence ID" value="KAJ7621050.1"/>
    <property type="molecule type" value="Genomic_DNA"/>
</dbReference>
<dbReference type="InterPro" id="IPR025533">
    <property type="entry name" value="DUF4419"/>
</dbReference>
<evidence type="ECO:0000313" key="2">
    <source>
        <dbReference type="Proteomes" id="UP001221142"/>
    </source>
</evidence>
<organism evidence="1 2">
    <name type="scientific">Roridomyces roridus</name>
    <dbReference type="NCBI Taxonomy" id="1738132"/>
    <lineage>
        <taxon>Eukaryota</taxon>
        <taxon>Fungi</taxon>
        <taxon>Dikarya</taxon>
        <taxon>Basidiomycota</taxon>
        <taxon>Agaricomycotina</taxon>
        <taxon>Agaricomycetes</taxon>
        <taxon>Agaricomycetidae</taxon>
        <taxon>Agaricales</taxon>
        <taxon>Marasmiineae</taxon>
        <taxon>Mycenaceae</taxon>
        <taxon>Roridomyces</taxon>
    </lineage>
</organism>
<reference evidence="1" key="1">
    <citation type="submission" date="2023-03" db="EMBL/GenBank/DDBJ databases">
        <title>Massive genome expansion in bonnet fungi (Mycena s.s.) driven by repeated elements and novel gene families across ecological guilds.</title>
        <authorList>
            <consortium name="Lawrence Berkeley National Laboratory"/>
            <person name="Harder C.B."/>
            <person name="Miyauchi S."/>
            <person name="Viragh M."/>
            <person name="Kuo A."/>
            <person name="Thoen E."/>
            <person name="Andreopoulos B."/>
            <person name="Lu D."/>
            <person name="Skrede I."/>
            <person name="Drula E."/>
            <person name="Henrissat B."/>
            <person name="Morin E."/>
            <person name="Kohler A."/>
            <person name="Barry K."/>
            <person name="LaButti K."/>
            <person name="Morin E."/>
            <person name="Salamov A."/>
            <person name="Lipzen A."/>
            <person name="Mereny Z."/>
            <person name="Hegedus B."/>
            <person name="Baldrian P."/>
            <person name="Stursova M."/>
            <person name="Weitz H."/>
            <person name="Taylor A."/>
            <person name="Grigoriev I.V."/>
            <person name="Nagy L.G."/>
            <person name="Martin F."/>
            <person name="Kauserud H."/>
        </authorList>
    </citation>
    <scope>NUCLEOTIDE SEQUENCE</scope>
    <source>
        <strain evidence="1">9284</strain>
    </source>
</reference>
<sequence>MPVSFRVATHPAQTFQGSTGSSANQTLSSACRKQASKLEELIQFSLTSKSEDVSRDIHEIIPGLVAEENGFVATLIEAYTKDRALIIRPDDVWLAIMSQFNFFVTACAELLLASFVAHEGQRALSIDCRPASFRDIDFGDLAR</sequence>
<dbReference type="PANTHER" id="PTHR31252:SF11">
    <property type="entry name" value="DUF4419 DOMAIN-CONTAINING PROTEIN"/>
    <property type="match status" value="1"/>
</dbReference>
<dbReference type="Proteomes" id="UP001221142">
    <property type="component" value="Unassembled WGS sequence"/>
</dbReference>
<accession>A0AAD7BH19</accession>
<dbReference type="AlphaFoldDB" id="A0AAD7BH19"/>
<proteinExistence type="predicted"/>
<dbReference type="PROSITE" id="PS51257">
    <property type="entry name" value="PROKAR_LIPOPROTEIN"/>
    <property type="match status" value="1"/>
</dbReference>
<keyword evidence="2" id="KW-1185">Reference proteome</keyword>
<evidence type="ECO:0000313" key="1">
    <source>
        <dbReference type="EMBL" id="KAJ7621050.1"/>
    </source>
</evidence>
<dbReference type="Pfam" id="PF14388">
    <property type="entry name" value="DUF4419"/>
    <property type="match status" value="1"/>
</dbReference>
<gene>
    <name evidence="1" type="ORF">FB45DRAFT_133728</name>
</gene>
<name>A0AAD7BH19_9AGAR</name>